<dbReference type="Pfam" id="PF24858">
    <property type="entry name" value="AGMP_C"/>
    <property type="match status" value="1"/>
</dbReference>
<evidence type="ECO:0000256" key="3">
    <source>
        <dbReference type="ARBA" id="ARBA00022692"/>
    </source>
</evidence>
<feature type="domain" description="Alkylglycerol monooxygenase C-terminal" evidence="16">
    <location>
        <begin position="350"/>
        <end position="434"/>
    </location>
</feature>
<dbReference type="GeneID" id="106669438"/>
<proteinExistence type="inferred from homology"/>
<keyword evidence="8" id="KW-0443">Lipid metabolism</keyword>
<evidence type="ECO:0000256" key="9">
    <source>
        <dbReference type="ARBA" id="ARBA00023136"/>
    </source>
</evidence>
<protein>
    <recommendedName>
        <fullName evidence="12">Alkylglycerol monooxygenase</fullName>
        <ecNumber evidence="11">1.14.16.5</ecNumber>
    </recommendedName>
</protein>
<dbReference type="PANTHER" id="PTHR21624">
    <property type="entry name" value="STEROL DESATURASE-RELATED PROTEIN"/>
    <property type="match status" value="1"/>
</dbReference>
<evidence type="ECO:0000256" key="6">
    <source>
        <dbReference type="ARBA" id="ARBA00023002"/>
    </source>
</evidence>
<dbReference type="AlphaFoldDB" id="A0A8I6RXW9"/>
<dbReference type="InterPro" id="IPR051689">
    <property type="entry name" value="Sterol_desaturase/TMEM195"/>
</dbReference>
<keyword evidence="18" id="KW-1185">Reference proteome</keyword>
<keyword evidence="6" id="KW-0560">Oxidoreductase</keyword>
<dbReference type="RefSeq" id="XP_014254408.1">
    <property type="nucleotide sequence ID" value="XM_014398922.2"/>
</dbReference>
<dbReference type="GO" id="GO:0050479">
    <property type="term" value="F:glyceryl-ether monooxygenase activity"/>
    <property type="evidence" value="ECO:0007669"/>
    <property type="project" value="UniProtKB-EC"/>
</dbReference>
<dbReference type="InterPro" id="IPR006694">
    <property type="entry name" value="Fatty_acid_hydroxylase"/>
</dbReference>
<evidence type="ECO:0000256" key="10">
    <source>
        <dbReference type="ARBA" id="ARBA00038190"/>
    </source>
</evidence>
<evidence type="ECO:0000259" key="16">
    <source>
        <dbReference type="Pfam" id="PF24858"/>
    </source>
</evidence>
<keyword evidence="3 14" id="KW-0812">Transmembrane</keyword>
<dbReference type="Proteomes" id="UP000494040">
    <property type="component" value="Unassembled WGS sequence"/>
</dbReference>
<organism evidence="17 18">
    <name type="scientific">Cimex lectularius</name>
    <name type="common">Bed bug</name>
    <name type="synonym">Acanthia lectularia</name>
    <dbReference type="NCBI Taxonomy" id="79782"/>
    <lineage>
        <taxon>Eukaryota</taxon>
        <taxon>Metazoa</taxon>
        <taxon>Ecdysozoa</taxon>
        <taxon>Arthropoda</taxon>
        <taxon>Hexapoda</taxon>
        <taxon>Insecta</taxon>
        <taxon>Pterygota</taxon>
        <taxon>Neoptera</taxon>
        <taxon>Paraneoptera</taxon>
        <taxon>Hemiptera</taxon>
        <taxon>Heteroptera</taxon>
        <taxon>Panheteroptera</taxon>
        <taxon>Cimicomorpha</taxon>
        <taxon>Cimicidae</taxon>
        <taxon>Cimex</taxon>
    </lineage>
</organism>
<comment type="subcellular location">
    <subcellularLocation>
        <location evidence="2">Endoplasmic reticulum membrane</location>
        <topology evidence="2">Multi-pass membrane protein</topology>
    </subcellularLocation>
</comment>
<dbReference type="GO" id="GO:0008610">
    <property type="term" value="P:lipid biosynthetic process"/>
    <property type="evidence" value="ECO:0007669"/>
    <property type="project" value="InterPro"/>
</dbReference>
<evidence type="ECO:0000313" key="17">
    <source>
        <dbReference type="EnsemblMetazoa" id="XP_014254408.1"/>
    </source>
</evidence>
<dbReference type="OMA" id="FMPTGWR"/>
<dbReference type="OrthoDB" id="6354873at2759"/>
<evidence type="ECO:0000256" key="2">
    <source>
        <dbReference type="ARBA" id="ARBA00004477"/>
    </source>
</evidence>
<dbReference type="InterPro" id="IPR056853">
    <property type="entry name" value="AGMP_C"/>
</dbReference>
<feature type="transmembrane region" description="Helical" evidence="14">
    <location>
        <begin position="378"/>
        <end position="398"/>
    </location>
</feature>
<feature type="domain" description="Fatty acid hydroxylase" evidence="15">
    <location>
        <begin position="132"/>
        <end position="263"/>
    </location>
</feature>
<dbReference type="GO" id="GO:0006643">
    <property type="term" value="P:membrane lipid metabolic process"/>
    <property type="evidence" value="ECO:0007669"/>
    <property type="project" value="TreeGrafter"/>
</dbReference>
<evidence type="ECO:0000256" key="4">
    <source>
        <dbReference type="ARBA" id="ARBA00022824"/>
    </source>
</evidence>
<keyword evidence="4" id="KW-0256">Endoplasmic reticulum</keyword>
<keyword evidence="7" id="KW-0408">Iron</keyword>
<dbReference type="EC" id="1.14.16.5" evidence="11"/>
<feature type="transmembrane region" description="Helical" evidence="14">
    <location>
        <begin position="346"/>
        <end position="366"/>
    </location>
</feature>
<keyword evidence="9 14" id="KW-0472">Membrane</keyword>
<evidence type="ECO:0000256" key="13">
    <source>
        <dbReference type="ARBA" id="ARBA00047556"/>
    </source>
</evidence>
<keyword evidence="5 14" id="KW-1133">Transmembrane helix</keyword>
<comment type="cofactor">
    <cofactor evidence="1">
        <name>Fe cation</name>
        <dbReference type="ChEBI" id="CHEBI:24875"/>
    </cofactor>
</comment>
<reference evidence="17" key="1">
    <citation type="submission" date="2022-01" db="UniProtKB">
        <authorList>
            <consortium name="EnsemblMetazoa"/>
        </authorList>
    </citation>
    <scope>IDENTIFICATION</scope>
</reference>
<evidence type="ECO:0000259" key="15">
    <source>
        <dbReference type="Pfam" id="PF04116"/>
    </source>
</evidence>
<name>A0A8I6RXW9_CIMLE</name>
<dbReference type="Pfam" id="PF04116">
    <property type="entry name" value="FA_hydroxylase"/>
    <property type="match status" value="1"/>
</dbReference>
<evidence type="ECO:0000256" key="8">
    <source>
        <dbReference type="ARBA" id="ARBA00023098"/>
    </source>
</evidence>
<evidence type="ECO:0000256" key="12">
    <source>
        <dbReference type="ARBA" id="ARBA00040992"/>
    </source>
</evidence>
<dbReference type="GO" id="GO:0005506">
    <property type="term" value="F:iron ion binding"/>
    <property type="evidence" value="ECO:0007669"/>
    <property type="project" value="InterPro"/>
</dbReference>
<dbReference type="GO" id="GO:0005789">
    <property type="term" value="C:endoplasmic reticulum membrane"/>
    <property type="evidence" value="ECO:0007669"/>
    <property type="project" value="UniProtKB-SubCell"/>
</dbReference>
<comment type="similarity">
    <text evidence="10">Belongs to the sterol desaturase family. TMEM195 subfamily.</text>
</comment>
<comment type="catalytic activity">
    <reaction evidence="13">
        <text>1-O-(1,2-saturated-alkyl)-sn-glycerol + (6R)-L-erythro-5,6,7,8-tetrahydrobiopterin + O2 = a 1-(1-hydroxyalkyl)-sn-glycerol + (6R)-L-erythro-6,7-dihydrobiopterin + H2O</text>
        <dbReference type="Rhea" id="RHEA:36255"/>
        <dbReference type="ChEBI" id="CHEBI:15377"/>
        <dbReference type="ChEBI" id="CHEBI:15379"/>
        <dbReference type="ChEBI" id="CHEBI:43120"/>
        <dbReference type="ChEBI" id="CHEBI:59560"/>
        <dbReference type="ChEBI" id="CHEBI:73418"/>
        <dbReference type="ChEBI" id="CHEBI:83957"/>
        <dbReference type="EC" id="1.14.16.5"/>
    </reaction>
</comment>
<dbReference type="EnsemblMetazoa" id="XM_014398922.2">
    <property type="protein sequence ID" value="XP_014254408.1"/>
    <property type="gene ID" value="LOC106669438"/>
</dbReference>
<evidence type="ECO:0000256" key="7">
    <source>
        <dbReference type="ARBA" id="ARBA00023004"/>
    </source>
</evidence>
<accession>A0A8I6RXW9</accession>
<feature type="transmembrane region" description="Helical" evidence="14">
    <location>
        <begin position="58"/>
        <end position="75"/>
    </location>
</feature>
<evidence type="ECO:0000313" key="18">
    <source>
        <dbReference type="Proteomes" id="UP000494040"/>
    </source>
</evidence>
<evidence type="ECO:0000256" key="11">
    <source>
        <dbReference type="ARBA" id="ARBA00039026"/>
    </source>
</evidence>
<dbReference type="PANTHER" id="PTHR21624:SF1">
    <property type="entry name" value="ALKYLGLYCEROL MONOOXYGENASE"/>
    <property type="match status" value="1"/>
</dbReference>
<evidence type="ECO:0000256" key="5">
    <source>
        <dbReference type="ARBA" id="ARBA00022989"/>
    </source>
</evidence>
<evidence type="ECO:0000256" key="1">
    <source>
        <dbReference type="ARBA" id="ARBA00001962"/>
    </source>
</evidence>
<sequence length="461" mass="54241">MIQSYKDWLSVEKNNVTLQWESQTPKWIFGLGKMFYIVDPELTMYAKPDDVPLMFRQSWPYFITFIFLENLILFLQRKPTARINDGITSLAHGLLQEVGRLVFRGSESVLYIWIYDNLRFCDLPWNSVSTWYLAAIGVDFCYYWVHRASHEVHILWAQHQVHHSSEDFNLTVGLRQSVVQNWCGFVFYLPLALFIPPSIFLTHQQFNLLYQFWIHTETIKTLGPLEWLLNTPKHHRVHHGSTLRCLDKNYGGTLIVWDRIFGTFAEEKEKEEMIYGLVLNQPSYNPLYLQVFYNVHVLNKWKAMDGWANKISAIVKGPSWLPGKPWTGAEEDKINVQSRKKYDVRLPTWCNIYLVLHFIVIVISFQDLAERHVAMSTVSFWVFVTYIVVSLTVIGMMFDNGPNVFVLEMLRCAVLSSMIQRNALYINVPFLKWFFLCSVLFWIIHCLKVLQAKLKTKPFRD</sequence>
<dbReference type="KEGG" id="clec:106669438"/>
<evidence type="ECO:0000256" key="14">
    <source>
        <dbReference type="SAM" id="Phobius"/>
    </source>
</evidence>
<feature type="transmembrane region" description="Helical" evidence="14">
    <location>
        <begin position="430"/>
        <end position="450"/>
    </location>
</feature>